<feature type="signal peptide" evidence="1">
    <location>
        <begin position="1"/>
        <end position="27"/>
    </location>
</feature>
<keyword evidence="1" id="KW-0732">Signal</keyword>
<dbReference type="Gene3D" id="3.40.710.10">
    <property type="entry name" value="DD-peptidase/beta-lactamase superfamily"/>
    <property type="match status" value="1"/>
</dbReference>
<dbReference type="Proteomes" id="UP000076837">
    <property type="component" value="Unassembled WGS sequence"/>
</dbReference>
<dbReference type="PANTHER" id="PTHR43319:SF3">
    <property type="entry name" value="BETA-LACTAMASE-RELATED DOMAIN-CONTAINING PROTEIN"/>
    <property type="match status" value="1"/>
</dbReference>
<protein>
    <recommendedName>
        <fullName evidence="2">Beta-lactamase-related domain-containing protein</fullName>
    </recommendedName>
</protein>
<dbReference type="Gene3D" id="3.30.1660.10">
    <property type="entry name" value="Flavin-binding protein dodecin"/>
    <property type="match status" value="1"/>
</dbReference>
<sequence length="876" mass="92020">MRAASLAAGGVILAAFGLSLGSGTASAATLDCSARGQDQTIVDGSSACRAVADPSSYAISHVEGDGVGVADSRDGGRSAGLGLFGGVAAAESRGGLLAAVAYGPGSLALGRTDSSPFAVVLSGPGGRAAVGDADVGAICSGGPTLVFNIATGQGCFSDGTSTWVTPARRGSLARVEVPSRTELYVDRRFLPLADRFFAMYRQPQQGGGALVVYLGGEKVLDIWAGNADRDRRWDHDTVSLSFSTGKGVASTVVHRLAERGLIDYDAPVARYWPEFAAAGKDKITVRELMSHRAGLHRVRGLMPHPLDLMDYDAVVAALAAEKPDPRRLRGPGYHAVTYGWLVAELVARVSGQPFIDVVQAEIAKPLGVDEFWYRVPETERPRIAKLFPHINPAGLNWAFASTVLSHVGPTRGLAEAAMPDGFDVMVRNPAVHDAVMPGWNGVFSARALAKMYGAIANGGVIDGKRFLKESTIEQMSTIQTRDRDYVLAVRPNWTLGYHPPIIAARRQPRNAIGHYGVGGSGAYADLSSGLSLGFTTNRLGSAVTALGDLRLARLGAEAQELIVGSSTESSDAAIRTAIARANETVRNLEWFEVVETRGHIENGAVAHFQVTLKGDRAAACAAVDGYRNPDGGYGWGLEPDLRSATSQPGGALHAFEAFADIGTPTPRAVELCDWLQTNSLAGGGLPFAFPIADPAGCAPFWVSADPSAPSLQITSIVCAAAARVAEFDEAVAEHPWFASAVRYCLDAIDGADSLHALELAFALQFLDAVHRNSPEASSLVSTLGSRIPADGLVHADGGAEGEFMRPLDFSPLPGGPTRALFDASVIESELSALAARQHGDGGWAVDFDSYSPVAALEWRGHATVQAVWLLKRNGVI</sequence>
<dbReference type="InterPro" id="IPR046652">
    <property type="entry name" value="DUF6764"/>
</dbReference>
<evidence type="ECO:0000256" key="1">
    <source>
        <dbReference type="SAM" id="SignalP"/>
    </source>
</evidence>
<dbReference type="InterPro" id="IPR050049">
    <property type="entry name" value="Dodecin_bact"/>
</dbReference>
<dbReference type="PANTHER" id="PTHR43319">
    <property type="entry name" value="BETA-LACTAMASE-RELATED"/>
    <property type="match status" value="1"/>
</dbReference>
<evidence type="ECO:0000313" key="4">
    <source>
        <dbReference type="Proteomes" id="UP000076837"/>
    </source>
</evidence>
<dbReference type="SUPFAM" id="SSF56601">
    <property type="entry name" value="beta-lactamase/transpeptidase-like"/>
    <property type="match status" value="1"/>
</dbReference>
<proteinExistence type="predicted"/>
<dbReference type="SUPFAM" id="SSF89807">
    <property type="entry name" value="Dodecin-like"/>
    <property type="match status" value="1"/>
</dbReference>
<name>A0A163LDG9_DIDRA</name>
<dbReference type="SUPFAM" id="SSF48239">
    <property type="entry name" value="Terpenoid cyclases/Protein prenyltransferases"/>
    <property type="match status" value="1"/>
</dbReference>
<keyword evidence="4" id="KW-1185">Reference proteome</keyword>
<evidence type="ECO:0000313" key="3">
    <source>
        <dbReference type="EMBL" id="KZM27696.1"/>
    </source>
</evidence>
<feature type="domain" description="Beta-lactamase-related" evidence="2">
    <location>
        <begin position="203"/>
        <end position="556"/>
    </location>
</feature>
<dbReference type="Pfam" id="PF00144">
    <property type="entry name" value="Beta-lactamase"/>
    <property type="match status" value="1"/>
</dbReference>
<organism evidence="3 4">
    <name type="scientific">Didymella rabiei</name>
    <name type="common">Chickpea ascochyta blight fungus</name>
    <name type="synonym">Mycosphaerella rabiei</name>
    <dbReference type="NCBI Taxonomy" id="5454"/>
    <lineage>
        <taxon>Eukaryota</taxon>
        <taxon>Fungi</taxon>
        <taxon>Dikarya</taxon>
        <taxon>Ascomycota</taxon>
        <taxon>Pezizomycotina</taxon>
        <taxon>Dothideomycetes</taxon>
        <taxon>Pleosporomycetidae</taxon>
        <taxon>Pleosporales</taxon>
        <taxon>Pleosporineae</taxon>
        <taxon>Didymellaceae</taxon>
        <taxon>Ascochyta</taxon>
    </lineage>
</organism>
<dbReference type="InterPro" id="IPR012338">
    <property type="entry name" value="Beta-lactam/transpept-like"/>
</dbReference>
<dbReference type="EMBL" id="JYNV01000060">
    <property type="protein sequence ID" value="KZM27696.1"/>
    <property type="molecule type" value="Genomic_DNA"/>
</dbReference>
<dbReference type="InterPro" id="IPR052907">
    <property type="entry name" value="Beta-lactamase/esterase"/>
</dbReference>
<dbReference type="InterPro" id="IPR025543">
    <property type="entry name" value="Dodecin-like"/>
</dbReference>
<dbReference type="STRING" id="5454.A0A163LDG9"/>
<dbReference type="Pfam" id="PF07311">
    <property type="entry name" value="Dodecin"/>
    <property type="match status" value="1"/>
</dbReference>
<dbReference type="InterPro" id="IPR001466">
    <property type="entry name" value="Beta-lactam-related"/>
</dbReference>
<dbReference type="AlphaFoldDB" id="A0A163LDG9"/>
<feature type="chain" id="PRO_5007843921" description="Beta-lactamase-related domain-containing protein" evidence="1">
    <location>
        <begin position="28"/>
        <end position="876"/>
    </location>
</feature>
<dbReference type="InterPro" id="IPR036694">
    <property type="entry name" value="Dodecin-like_sf"/>
</dbReference>
<dbReference type="Pfam" id="PF20550">
    <property type="entry name" value="DUF6764"/>
    <property type="match status" value="1"/>
</dbReference>
<accession>A0A163LDG9</accession>
<comment type="caution">
    <text evidence="3">The sequence shown here is derived from an EMBL/GenBank/DDBJ whole genome shotgun (WGS) entry which is preliminary data.</text>
</comment>
<dbReference type="InterPro" id="IPR008930">
    <property type="entry name" value="Terpenoid_cyclase/PrenylTrfase"/>
</dbReference>
<reference evidence="3 4" key="1">
    <citation type="journal article" date="2016" name="Sci. Rep.">
        <title>Draft genome sequencing and secretome analysis of fungal phytopathogen Ascochyta rabiei provides insight into the necrotrophic effector repertoire.</title>
        <authorList>
            <person name="Verma S."/>
            <person name="Gazara R.K."/>
            <person name="Nizam S."/>
            <person name="Parween S."/>
            <person name="Chattopadhyay D."/>
            <person name="Verma P.K."/>
        </authorList>
    </citation>
    <scope>NUCLEOTIDE SEQUENCE [LARGE SCALE GENOMIC DNA]</scope>
    <source>
        <strain evidence="3 4">ArDII</strain>
    </source>
</reference>
<dbReference type="NCBIfam" id="NF043052">
    <property type="entry name" value="DodecBact"/>
    <property type="match status" value="1"/>
</dbReference>
<evidence type="ECO:0000259" key="2">
    <source>
        <dbReference type="Pfam" id="PF00144"/>
    </source>
</evidence>
<dbReference type="InterPro" id="IPR009923">
    <property type="entry name" value="Dodecin"/>
</dbReference>
<gene>
    <name evidence="3" type="ORF">ST47_g1126</name>
</gene>